<evidence type="ECO:0000313" key="9">
    <source>
        <dbReference type="Proteomes" id="UP000182486"/>
    </source>
</evidence>
<dbReference type="AlphaFoldDB" id="A0A1K0H1R1"/>
<dbReference type="CDD" id="cd06171">
    <property type="entry name" value="Sigma70_r4"/>
    <property type="match status" value="1"/>
</dbReference>
<keyword evidence="4" id="KW-0804">Transcription</keyword>
<dbReference type="InterPro" id="IPR007627">
    <property type="entry name" value="RNA_pol_sigma70_r2"/>
</dbReference>
<keyword evidence="3" id="KW-0731">Sigma factor</keyword>
<evidence type="ECO:0000259" key="7">
    <source>
        <dbReference type="Pfam" id="PF08281"/>
    </source>
</evidence>
<name>A0A1K0H1R1_9ACTN</name>
<evidence type="ECO:0000256" key="2">
    <source>
        <dbReference type="ARBA" id="ARBA00023015"/>
    </source>
</evidence>
<evidence type="ECO:0000256" key="5">
    <source>
        <dbReference type="SAM" id="MobiDB-lite"/>
    </source>
</evidence>
<comment type="caution">
    <text evidence="8">The sequence shown here is derived from an EMBL/GenBank/DDBJ whole genome shotgun (WGS) entry which is preliminary data.</text>
</comment>
<dbReference type="Pfam" id="PF08281">
    <property type="entry name" value="Sigma70_r4_2"/>
    <property type="match status" value="1"/>
</dbReference>
<dbReference type="Pfam" id="PF04542">
    <property type="entry name" value="Sigma70_r2"/>
    <property type="match status" value="1"/>
</dbReference>
<gene>
    <name evidence="8" type="ORF">BG844_03245</name>
</gene>
<dbReference type="InterPro" id="IPR039425">
    <property type="entry name" value="RNA_pol_sigma-70-like"/>
</dbReference>
<evidence type="ECO:0008006" key="10">
    <source>
        <dbReference type="Google" id="ProtNLM"/>
    </source>
</evidence>
<evidence type="ECO:0000256" key="3">
    <source>
        <dbReference type="ARBA" id="ARBA00023082"/>
    </source>
</evidence>
<evidence type="ECO:0000256" key="1">
    <source>
        <dbReference type="ARBA" id="ARBA00010641"/>
    </source>
</evidence>
<evidence type="ECO:0000256" key="4">
    <source>
        <dbReference type="ARBA" id="ARBA00023163"/>
    </source>
</evidence>
<dbReference type="GO" id="GO:0006352">
    <property type="term" value="P:DNA-templated transcription initiation"/>
    <property type="evidence" value="ECO:0007669"/>
    <property type="project" value="InterPro"/>
</dbReference>
<accession>A0A1K0H1R1</accession>
<dbReference type="Gene3D" id="1.10.10.10">
    <property type="entry name" value="Winged helix-like DNA-binding domain superfamily/Winged helix DNA-binding domain"/>
    <property type="match status" value="1"/>
</dbReference>
<dbReference type="InterPro" id="IPR013325">
    <property type="entry name" value="RNA_pol_sigma_r2"/>
</dbReference>
<comment type="similarity">
    <text evidence="1">Belongs to the sigma-70 factor family. ECF subfamily.</text>
</comment>
<dbReference type="InterPro" id="IPR036388">
    <property type="entry name" value="WH-like_DNA-bd_sf"/>
</dbReference>
<feature type="region of interest" description="Disordered" evidence="5">
    <location>
        <begin position="177"/>
        <end position="224"/>
    </location>
</feature>
<evidence type="ECO:0000259" key="6">
    <source>
        <dbReference type="Pfam" id="PF04542"/>
    </source>
</evidence>
<dbReference type="PANTHER" id="PTHR43133">
    <property type="entry name" value="RNA POLYMERASE ECF-TYPE SIGMA FACTO"/>
    <property type="match status" value="1"/>
</dbReference>
<dbReference type="GO" id="GO:0003677">
    <property type="term" value="F:DNA binding"/>
    <property type="evidence" value="ECO:0007669"/>
    <property type="project" value="InterPro"/>
</dbReference>
<keyword evidence="9" id="KW-1185">Reference proteome</keyword>
<sequence>MQEPNLESLARIASGGDLAALNVLLVMVRPEVLRLCTRMLSNREDAEEACQDTLLAMARGLPGFQGRSAFRTWLYRLAANRARSTYRRSGSRRPTAGLDVLYGIADARRTSVVAMTRRDLLDAMSELKAELAEAVALRDLIGLSYGEIAVLQHVPEGTVKSRIHKARLQLRRRLGNDDADPVAVADRGSSGEAPTEEGAAVPGADRPGVAAAGRTGRRGAAPGR</sequence>
<feature type="compositionally biased region" description="Low complexity" evidence="5">
    <location>
        <begin position="206"/>
        <end position="224"/>
    </location>
</feature>
<protein>
    <recommendedName>
        <fullName evidence="10">RNA polymerase subunit sigma-24</fullName>
    </recommendedName>
</protein>
<dbReference type="RefSeq" id="WP_071803227.1">
    <property type="nucleotide sequence ID" value="NZ_MEIA01000014.1"/>
</dbReference>
<reference evidence="8 9" key="1">
    <citation type="submission" date="2016-09" db="EMBL/GenBank/DDBJ databases">
        <title>Couchioplanes caeruleus draft genome sequence.</title>
        <authorList>
            <person name="Sheehan J."/>
            <person name="Caffrey P."/>
        </authorList>
    </citation>
    <scope>NUCLEOTIDE SEQUENCE [LARGE SCALE GENOMIC DNA]</scope>
    <source>
        <strain evidence="8 9">DSM 43634</strain>
    </source>
</reference>
<dbReference type="SUPFAM" id="SSF88946">
    <property type="entry name" value="Sigma2 domain of RNA polymerase sigma factors"/>
    <property type="match status" value="1"/>
</dbReference>
<feature type="domain" description="RNA polymerase sigma-70 region 2" evidence="6">
    <location>
        <begin position="28"/>
        <end position="90"/>
    </location>
</feature>
<keyword evidence="2" id="KW-0805">Transcription regulation</keyword>
<dbReference type="InterPro" id="IPR013249">
    <property type="entry name" value="RNA_pol_sigma70_r4_t2"/>
</dbReference>
<feature type="domain" description="RNA polymerase sigma factor 70 region 4 type 2" evidence="7">
    <location>
        <begin position="118"/>
        <end position="170"/>
    </location>
</feature>
<dbReference type="InterPro" id="IPR013324">
    <property type="entry name" value="RNA_pol_sigma_r3/r4-like"/>
</dbReference>
<dbReference type="Proteomes" id="UP000182486">
    <property type="component" value="Unassembled WGS sequence"/>
</dbReference>
<organism evidence="8 9">
    <name type="scientific">Couchioplanes caeruleus subsp. caeruleus</name>
    <dbReference type="NCBI Taxonomy" id="56427"/>
    <lineage>
        <taxon>Bacteria</taxon>
        <taxon>Bacillati</taxon>
        <taxon>Actinomycetota</taxon>
        <taxon>Actinomycetes</taxon>
        <taxon>Micromonosporales</taxon>
        <taxon>Micromonosporaceae</taxon>
        <taxon>Couchioplanes</taxon>
    </lineage>
</organism>
<proteinExistence type="inferred from homology"/>
<dbReference type="EMBL" id="MEIA01000014">
    <property type="protein sequence ID" value="OJF15635.1"/>
    <property type="molecule type" value="Genomic_DNA"/>
</dbReference>
<evidence type="ECO:0000313" key="8">
    <source>
        <dbReference type="EMBL" id="OJF15635.1"/>
    </source>
</evidence>
<dbReference type="Gene3D" id="1.10.1740.10">
    <property type="match status" value="1"/>
</dbReference>
<dbReference type="GO" id="GO:0016987">
    <property type="term" value="F:sigma factor activity"/>
    <property type="evidence" value="ECO:0007669"/>
    <property type="project" value="UniProtKB-KW"/>
</dbReference>
<dbReference type="PANTHER" id="PTHR43133:SF25">
    <property type="entry name" value="RNA POLYMERASE SIGMA FACTOR RFAY-RELATED"/>
    <property type="match status" value="1"/>
</dbReference>
<dbReference type="SUPFAM" id="SSF88659">
    <property type="entry name" value="Sigma3 and sigma4 domains of RNA polymerase sigma factors"/>
    <property type="match status" value="1"/>
</dbReference>
<dbReference type="NCBIfam" id="TIGR02937">
    <property type="entry name" value="sigma70-ECF"/>
    <property type="match status" value="1"/>
</dbReference>
<dbReference type="InterPro" id="IPR014284">
    <property type="entry name" value="RNA_pol_sigma-70_dom"/>
</dbReference>